<dbReference type="PANTHER" id="PTHR12585">
    <property type="entry name" value="SCC1 / RAD21 FAMILY MEMBER"/>
    <property type="match status" value="1"/>
</dbReference>
<dbReference type="EMBL" id="BMAO01031754">
    <property type="protein sequence ID" value="GFQ77385.1"/>
    <property type="molecule type" value="Genomic_DNA"/>
</dbReference>
<dbReference type="GO" id="GO:0005634">
    <property type="term" value="C:nucleus"/>
    <property type="evidence" value="ECO:0007669"/>
    <property type="project" value="UniProtKB-SubCell"/>
</dbReference>
<dbReference type="PANTHER" id="PTHR12585:SF27">
    <property type="entry name" value="MEIOTIC RECOMBINATION PROTEIN REC8 HOMOLOG"/>
    <property type="match status" value="1"/>
</dbReference>
<comment type="subcellular location">
    <subcellularLocation>
        <location evidence="1">Nucleus</location>
    </subcellularLocation>
</comment>
<dbReference type="InterPro" id="IPR039781">
    <property type="entry name" value="Rad21/Rec8-like"/>
</dbReference>
<keyword evidence="6" id="KW-1185">Reference proteome</keyword>
<dbReference type="OrthoDB" id="6432906at2759"/>
<protein>
    <submittedName>
        <fullName evidence="5">Rad21_Rec8_N domain-containing protein</fullName>
    </submittedName>
</protein>
<proteinExistence type="predicted"/>
<evidence type="ECO:0000313" key="6">
    <source>
        <dbReference type="Proteomes" id="UP000887116"/>
    </source>
</evidence>
<accession>A0A8X6IHN8</accession>
<feature type="region of interest" description="Disordered" evidence="3">
    <location>
        <begin position="506"/>
        <end position="525"/>
    </location>
</feature>
<dbReference type="Proteomes" id="UP000887116">
    <property type="component" value="Unassembled WGS sequence"/>
</dbReference>
<dbReference type="GO" id="GO:0006302">
    <property type="term" value="P:double-strand break repair"/>
    <property type="evidence" value="ECO:0007669"/>
    <property type="project" value="TreeGrafter"/>
</dbReference>
<evidence type="ECO:0000256" key="1">
    <source>
        <dbReference type="ARBA" id="ARBA00004123"/>
    </source>
</evidence>
<gene>
    <name evidence="5" type="primary">AVEN_264741_1</name>
    <name evidence="5" type="ORF">TNCT_646081</name>
</gene>
<dbReference type="Pfam" id="PF04825">
    <property type="entry name" value="Rad21_Rec8_N"/>
    <property type="match status" value="1"/>
</dbReference>
<evidence type="ECO:0000256" key="3">
    <source>
        <dbReference type="SAM" id="MobiDB-lite"/>
    </source>
</evidence>
<evidence type="ECO:0000259" key="4">
    <source>
        <dbReference type="Pfam" id="PF04825"/>
    </source>
</evidence>
<reference evidence="5" key="1">
    <citation type="submission" date="2020-07" db="EMBL/GenBank/DDBJ databases">
        <title>Multicomponent nature underlies the extraordinary mechanical properties of spider dragline silk.</title>
        <authorList>
            <person name="Kono N."/>
            <person name="Nakamura H."/>
            <person name="Mori M."/>
            <person name="Yoshida Y."/>
            <person name="Ohtoshi R."/>
            <person name="Malay A.D."/>
            <person name="Moran D.A.P."/>
            <person name="Tomita M."/>
            <person name="Numata K."/>
            <person name="Arakawa K."/>
        </authorList>
    </citation>
    <scope>NUCLEOTIDE SEQUENCE</scope>
</reference>
<comment type="caution">
    <text evidence="5">The sequence shown here is derived from an EMBL/GenBank/DDBJ whole genome shotgun (WGS) entry which is preliminary data.</text>
</comment>
<dbReference type="GO" id="GO:0003682">
    <property type="term" value="F:chromatin binding"/>
    <property type="evidence" value="ECO:0007669"/>
    <property type="project" value="TreeGrafter"/>
</dbReference>
<sequence length="597" mass="66840">MFYSHEILRKKGKFGIVWLAATCKKRVTRRDIWRVNVADSSDDIIEILNRHPVALRRTGPLSLYLSSQLMFGLVYVTSKQYQMLLEDLKSMVIKIASFRVPTTSSIDLEKPVDEAKVTMSPPDMDDVPLEFGCLTTLPEPSNHSWQEFFMVPSPFSPEEDVLTPITPGYPLGRDSFPDDAEMLHRADHGDITMQEIPIDSEEPILEMQEESADFLPGVPFLDQAHEEQIQSGLFPESHHEPVPMAIDENLSHLLTPEAPTALEEFQQLREAIDISQNGEIAQQERNHGEEQRISPAESAETFVLGPIAGPGRRQRRRRHLIIDPVTTLSGQQIQSQIARIDNLTVPIRRPTLLETAESMLRRLSTQFIPIGIRSRINRLQTLSEPTDLFSYVISPPEEVPETEMLRQEETIPSAEEIPAAISLEMRRDETDVTVDPSVSGLLKTSSLKVAGLSSSASPLARNVTGSPVRPMIEEEYIMPSPGTEIPEPEIRSFEETILEKSMPSICKMSPVSPERTPPPSSGESSTVVLDETLQLIFETLEQSGIPDITTFNAVLLNTTQTKKRVATLFSHLLRLHARGLIDIQQPIPGEKVSFIIC</sequence>
<name>A0A8X6IHN8_TRICU</name>
<evidence type="ECO:0000256" key="2">
    <source>
        <dbReference type="ARBA" id="ARBA00023242"/>
    </source>
</evidence>
<dbReference type="AlphaFoldDB" id="A0A8X6IHN8"/>
<keyword evidence="2" id="KW-0539">Nucleus</keyword>
<organism evidence="5 6">
    <name type="scientific">Trichonephila clavata</name>
    <name type="common">Joro spider</name>
    <name type="synonym">Nephila clavata</name>
    <dbReference type="NCBI Taxonomy" id="2740835"/>
    <lineage>
        <taxon>Eukaryota</taxon>
        <taxon>Metazoa</taxon>
        <taxon>Ecdysozoa</taxon>
        <taxon>Arthropoda</taxon>
        <taxon>Chelicerata</taxon>
        <taxon>Arachnida</taxon>
        <taxon>Araneae</taxon>
        <taxon>Araneomorphae</taxon>
        <taxon>Entelegynae</taxon>
        <taxon>Araneoidea</taxon>
        <taxon>Nephilidae</taxon>
        <taxon>Trichonephila</taxon>
    </lineage>
</organism>
<feature type="domain" description="Rad21/Rec8-like protein N-terminal" evidence="4">
    <location>
        <begin position="1"/>
        <end position="110"/>
    </location>
</feature>
<dbReference type="GO" id="GO:0030893">
    <property type="term" value="C:meiotic cohesin complex"/>
    <property type="evidence" value="ECO:0007669"/>
    <property type="project" value="TreeGrafter"/>
</dbReference>
<evidence type="ECO:0000313" key="5">
    <source>
        <dbReference type="EMBL" id="GFQ77385.1"/>
    </source>
</evidence>
<dbReference type="GO" id="GO:0051177">
    <property type="term" value="P:meiotic sister chromatid cohesion"/>
    <property type="evidence" value="ECO:0007669"/>
    <property type="project" value="TreeGrafter"/>
</dbReference>
<dbReference type="InterPro" id="IPR006910">
    <property type="entry name" value="Rad21_Rec8_N"/>
</dbReference>